<dbReference type="GeneID" id="54574982"/>
<accession>A0A6A6IIL7</accession>
<reference evidence="2" key="1">
    <citation type="journal article" date="2020" name="Stud. Mycol.">
        <title>101 Dothideomycetes genomes: a test case for predicting lifestyles and emergence of pathogens.</title>
        <authorList>
            <person name="Haridas S."/>
            <person name="Albert R."/>
            <person name="Binder M."/>
            <person name="Bloem J."/>
            <person name="Labutti K."/>
            <person name="Salamov A."/>
            <person name="Andreopoulos B."/>
            <person name="Baker S."/>
            <person name="Barry K."/>
            <person name="Bills G."/>
            <person name="Bluhm B."/>
            <person name="Cannon C."/>
            <person name="Castanera R."/>
            <person name="Culley D."/>
            <person name="Daum C."/>
            <person name="Ezra D."/>
            <person name="Gonzalez J."/>
            <person name="Henrissat B."/>
            <person name="Kuo A."/>
            <person name="Liang C."/>
            <person name="Lipzen A."/>
            <person name="Lutzoni F."/>
            <person name="Magnuson J."/>
            <person name="Mondo S."/>
            <person name="Nolan M."/>
            <person name="Ohm R."/>
            <person name="Pangilinan J."/>
            <person name="Park H.-J."/>
            <person name="Ramirez L."/>
            <person name="Alfaro M."/>
            <person name="Sun H."/>
            <person name="Tritt A."/>
            <person name="Yoshinaga Y."/>
            <person name="Zwiers L.-H."/>
            <person name="Turgeon B."/>
            <person name="Goodwin S."/>
            <person name="Spatafora J."/>
            <person name="Crous P."/>
            <person name="Grigoriev I."/>
        </authorList>
    </citation>
    <scope>NUCLEOTIDE SEQUENCE</scope>
    <source>
        <strain evidence="2">CBS 122368</strain>
    </source>
</reference>
<feature type="region of interest" description="Disordered" evidence="1">
    <location>
        <begin position="122"/>
        <end position="149"/>
    </location>
</feature>
<dbReference type="EMBL" id="ML987194">
    <property type="protein sequence ID" value="KAF2249888.1"/>
    <property type="molecule type" value="Genomic_DNA"/>
</dbReference>
<dbReference type="RefSeq" id="XP_033684892.1">
    <property type="nucleotide sequence ID" value="XM_033821652.1"/>
</dbReference>
<keyword evidence="3" id="KW-1185">Reference proteome</keyword>
<gene>
    <name evidence="2" type="ORF">BU26DRAFT_291920</name>
</gene>
<evidence type="ECO:0000256" key="1">
    <source>
        <dbReference type="SAM" id="MobiDB-lite"/>
    </source>
</evidence>
<proteinExistence type="predicted"/>
<feature type="compositionally biased region" description="Polar residues" evidence="1">
    <location>
        <begin position="122"/>
        <end position="137"/>
    </location>
</feature>
<protein>
    <submittedName>
        <fullName evidence="2">Uncharacterized protein</fullName>
    </submittedName>
</protein>
<sequence length="149" mass="17025">MGIAYRASEKLYTSISFCILLLSKSTYHYDYITLLRYCCRLSVVDWALSSWPLPFQPKYSHNRHQHYRLLLVRRLRKIPPTSSQACLSAKDSRPADLYSPPFPLKTCVPSCCTRIPISSYSRPAVTSTPYSSSNNPRLSWHPAPPSVNL</sequence>
<organism evidence="2 3">
    <name type="scientific">Trematosphaeria pertusa</name>
    <dbReference type="NCBI Taxonomy" id="390896"/>
    <lineage>
        <taxon>Eukaryota</taxon>
        <taxon>Fungi</taxon>
        <taxon>Dikarya</taxon>
        <taxon>Ascomycota</taxon>
        <taxon>Pezizomycotina</taxon>
        <taxon>Dothideomycetes</taxon>
        <taxon>Pleosporomycetidae</taxon>
        <taxon>Pleosporales</taxon>
        <taxon>Massarineae</taxon>
        <taxon>Trematosphaeriaceae</taxon>
        <taxon>Trematosphaeria</taxon>
    </lineage>
</organism>
<evidence type="ECO:0000313" key="2">
    <source>
        <dbReference type="EMBL" id="KAF2249888.1"/>
    </source>
</evidence>
<dbReference type="Proteomes" id="UP000800094">
    <property type="component" value="Unassembled WGS sequence"/>
</dbReference>
<evidence type="ECO:0000313" key="3">
    <source>
        <dbReference type="Proteomes" id="UP000800094"/>
    </source>
</evidence>
<dbReference type="AlphaFoldDB" id="A0A6A6IIL7"/>
<name>A0A6A6IIL7_9PLEO</name>